<dbReference type="PANTHER" id="PTHR10629">
    <property type="entry name" value="CYTOSINE-SPECIFIC METHYLTRANSFERASE"/>
    <property type="match status" value="1"/>
</dbReference>
<evidence type="ECO:0000313" key="10">
    <source>
        <dbReference type="Proteomes" id="UP001276150"/>
    </source>
</evidence>
<dbReference type="GO" id="GO:0008168">
    <property type="term" value="F:methyltransferase activity"/>
    <property type="evidence" value="ECO:0007669"/>
    <property type="project" value="UniProtKB-KW"/>
</dbReference>
<dbReference type="Pfam" id="PF00145">
    <property type="entry name" value="DNA_methylase"/>
    <property type="match status" value="1"/>
</dbReference>
<evidence type="ECO:0000313" key="9">
    <source>
        <dbReference type="EMBL" id="MDV6373315.1"/>
    </source>
</evidence>
<evidence type="ECO:0000256" key="1">
    <source>
        <dbReference type="ARBA" id="ARBA00022603"/>
    </source>
</evidence>
<protein>
    <recommendedName>
        <fullName evidence="7">Cytosine-specific methyltransferase</fullName>
        <ecNumber evidence="7">2.1.1.37</ecNumber>
    </recommendedName>
</protein>
<keyword evidence="10" id="KW-1185">Reference proteome</keyword>
<dbReference type="InterPro" id="IPR001525">
    <property type="entry name" value="C5_MeTfrase"/>
</dbReference>
<comment type="catalytic activity">
    <reaction evidence="7">
        <text>a 2'-deoxycytidine in DNA + S-adenosyl-L-methionine = a 5-methyl-2'-deoxycytidine in DNA + S-adenosyl-L-homocysteine + H(+)</text>
        <dbReference type="Rhea" id="RHEA:13681"/>
        <dbReference type="Rhea" id="RHEA-COMP:11369"/>
        <dbReference type="Rhea" id="RHEA-COMP:11370"/>
        <dbReference type="ChEBI" id="CHEBI:15378"/>
        <dbReference type="ChEBI" id="CHEBI:57856"/>
        <dbReference type="ChEBI" id="CHEBI:59789"/>
        <dbReference type="ChEBI" id="CHEBI:85452"/>
        <dbReference type="ChEBI" id="CHEBI:85454"/>
        <dbReference type="EC" id="2.1.1.37"/>
    </reaction>
</comment>
<dbReference type="CDD" id="cd00315">
    <property type="entry name" value="Cyt_C5_DNA_methylase"/>
    <property type="match status" value="1"/>
</dbReference>
<proteinExistence type="inferred from homology"/>
<dbReference type="PROSITE" id="PS51679">
    <property type="entry name" value="SAM_MT_C5"/>
    <property type="match status" value="1"/>
</dbReference>
<gene>
    <name evidence="9" type="ORF">ORD21_01725</name>
</gene>
<comment type="caution">
    <text evidence="9">The sequence shown here is derived from an EMBL/GenBank/DDBJ whole genome shotgun (WGS) entry which is preliminary data.</text>
</comment>
<dbReference type="SUPFAM" id="SSF53335">
    <property type="entry name" value="S-adenosyl-L-methionine-dependent methyltransferases"/>
    <property type="match status" value="1"/>
</dbReference>
<keyword evidence="3 5" id="KW-0949">S-adenosyl-L-methionine</keyword>
<evidence type="ECO:0000256" key="7">
    <source>
        <dbReference type="RuleBase" id="RU000417"/>
    </source>
</evidence>
<dbReference type="PANTHER" id="PTHR10629:SF52">
    <property type="entry name" value="DNA (CYTOSINE-5)-METHYLTRANSFERASE 1"/>
    <property type="match status" value="1"/>
</dbReference>
<keyword evidence="1 5" id="KW-0489">Methyltransferase</keyword>
<dbReference type="InterPro" id="IPR018117">
    <property type="entry name" value="C5_DNA_meth_AS"/>
</dbReference>
<feature type="region of interest" description="Disordered" evidence="8">
    <location>
        <begin position="268"/>
        <end position="297"/>
    </location>
</feature>
<feature type="compositionally biased region" description="Basic and acidic residues" evidence="8">
    <location>
        <begin position="268"/>
        <end position="283"/>
    </location>
</feature>
<dbReference type="RefSeq" id="WP_317638620.1">
    <property type="nucleotide sequence ID" value="NZ_JAPMIV010000002.1"/>
</dbReference>
<feature type="active site" evidence="5">
    <location>
        <position position="111"/>
    </location>
</feature>
<dbReference type="InterPro" id="IPR031303">
    <property type="entry name" value="C5_meth_CS"/>
</dbReference>
<keyword evidence="2 5" id="KW-0808">Transferase</keyword>
<dbReference type="NCBIfam" id="TIGR00675">
    <property type="entry name" value="dcm"/>
    <property type="match status" value="1"/>
</dbReference>
<keyword evidence="4" id="KW-0680">Restriction system</keyword>
<dbReference type="PROSITE" id="PS00095">
    <property type="entry name" value="C5_MTASE_2"/>
    <property type="match status" value="1"/>
</dbReference>
<evidence type="ECO:0000256" key="5">
    <source>
        <dbReference type="PROSITE-ProRule" id="PRU01016"/>
    </source>
</evidence>
<reference evidence="9 10" key="1">
    <citation type="submission" date="2022-11" db="EMBL/GenBank/DDBJ databases">
        <title>Deinococcus ZS9-10, Low Temperature and Draught-tolerating, UV-resistant Bacteria from Continental Antarctica.</title>
        <authorList>
            <person name="Cheng L."/>
        </authorList>
    </citation>
    <scope>NUCLEOTIDE SEQUENCE [LARGE SCALE GENOMIC DNA]</scope>
    <source>
        <strain evidence="9 10">ZS9-10</strain>
    </source>
</reference>
<dbReference type="InterPro" id="IPR050390">
    <property type="entry name" value="C5-Methyltransferase"/>
</dbReference>
<dbReference type="InterPro" id="IPR029063">
    <property type="entry name" value="SAM-dependent_MTases_sf"/>
</dbReference>
<dbReference type="PROSITE" id="PS00094">
    <property type="entry name" value="C5_MTASE_1"/>
    <property type="match status" value="1"/>
</dbReference>
<dbReference type="Gene3D" id="3.40.50.150">
    <property type="entry name" value="Vaccinia Virus protein VP39"/>
    <property type="match status" value="1"/>
</dbReference>
<comment type="similarity">
    <text evidence="5 6">Belongs to the class I-like SAM-binding methyltransferase superfamily. C5-methyltransferase family.</text>
</comment>
<evidence type="ECO:0000256" key="2">
    <source>
        <dbReference type="ARBA" id="ARBA00022679"/>
    </source>
</evidence>
<dbReference type="PRINTS" id="PR00105">
    <property type="entry name" value="C5METTRFRASE"/>
</dbReference>
<evidence type="ECO:0000256" key="4">
    <source>
        <dbReference type="ARBA" id="ARBA00022747"/>
    </source>
</evidence>
<sequence>MSNNLAIAEVENVTNAYLEELWSLPKPNKISYKFKLASLFSGGGGLDVGLALAGFEPRFSSDVYEQHCQTLSHNFLRDVALVADVSNLTGDKIREVSGVEHFDLLCGGPPCQSFSILGRRGSFDDPRGKLVFEYVRLINELKPKSFLFENVPGLLTINGGKDWKELKAYFQGETGYSFSDSVLNAADFGIPQIRKRIIGVGLQNSKQQFAFPKPTFQDPNSKLGIFDDNLPEWRPSKMALVEMDDLPNHRRRIHGDRVSGRYALVEPGKRDKTDHTDRVHPDRPSGTVLVGSQAGGGRPFIHPWEPRHLTIREAARLQSFPDWYEFQSTETWQFRQVGNAVPPLLAKAIGDEIAKILSNQVSSDE</sequence>
<evidence type="ECO:0000256" key="3">
    <source>
        <dbReference type="ARBA" id="ARBA00022691"/>
    </source>
</evidence>
<dbReference type="EC" id="2.1.1.37" evidence="7"/>
<accession>A0ABU4DLK8</accession>
<evidence type="ECO:0000256" key="6">
    <source>
        <dbReference type="RuleBase" id="RU000416"/>
    </source>
</evidence>
<organism evidence="9 10">
    <name type="scientific">Deinococcus arenicola</name>
    <dbReference type="NCBI Taxonomy" id="2994950"/>
    <lineage>
        <taxon>Bacteria</taxon>
        <taxon>Thermotogati</taxon>
        <taxon>Deinococcota</taxon>
        <taxon>Deinococci</taxon>
        <taxon>Deinococcales</taxon>
        <taxon>Deinococcaceae</taxon>
        <taxon>Deinococcus</taxon>
    </lineage>
</organism>
<dbReference type="Proteomes" id="UP001276150">
    <property type="component" value="Unassembled WGS sequence"/>
</dbReference>
<name>A0ABU4DLK8_9DEIO</name>
<dbReference type="Gene3D" id="3.90.120.10">
    <property type="entry name" value="DNA Methylase, subunit A, domain 2"/>
    <property type="match status" value="1"/>
</dbReference>
<dbReference type="GO" id="GO:0032259">
    <property type="term" value="P:methylation"/>
    <property type="evidence" value="ECO:0007669"/>
    <property type="project" value="UniProtKB-KW"/>
</dbReference>
<evidence type="ECO:0000256" key="8">
    <source>
        <dbReference type="SAM" id="MobiDB-lite"/>
    </source>
</evidence>
<dbReference type="EMBL" id="JAPMIV010000002">
    <property type="protein sequence ID" value="MDV6373315.1"/>
    <property type="molecule type" value="Genomic_DNA"/>
</dbReference>